<proteinExistence type="predicted"/>
<reference evidence="1 2" key="1">
    <citation type="submission" date="2024-11" db="EMBL/GenBank/DDBJ databases">
        <title>A near-complete genome assembly of Cinchona calisaya.</title>
        <authorList>
            <person name="Lian D.C."/>
            <person name="Zhao X.W."/>
            <person name="Wei L."/>
        </authorList>
    </citation>
    <scope>NUCLEOTIDE SEQUENCE [LARGE SCALE GENOMIC DNA]</scope>
    <source>
        <tissue evidence="1">Nenye</tissue>
    </source>
</reference>
<dbReference type="Proteomes" id="UP001630127">
    <property type="component" value="Unassembled WGS sequence"/>
</dbReference>
<dbReference type="AlphaFoldDB" id="A0ABD3B575"/>
<dbReference type="EMBL" id="JBJUIK010000001">
    <property type="protein sequence ID" value="KAL3538483.1"/>
    <property type="molecule type" value="Genomic_DNA"/>
</dbReference>
<comment type="caution">
    <text evidence="1">The sequence shown here is derived from an EMBL/GenBank/DDBJ whole genome shotgun (WGS) entry which is preliminary data.</text>
</comment>
<evidence type="ECO:0000313" key="2">
    <source>
        <dbReference type="Proteomes" id="UP001630127"/>
    </source>
</evidence>
<organism evidence="1 2">
    <name type="scientific">Cinchona calisaya</name>
    <dbReference type="NCBI Taxonomy" id="153742"/>
    <lineage>
        <taxon>Eukaryota</taxon>
        <taxon>Viridiplantae</taxon>
        <taxon>Streptophyta</taxon>
        <taxon>Embryophyta</taxon>
        <taxon>Tracheophyta</taxon>
        <taxon>Spermatophyta</taxon>
        <taxon>Magnoliopsida</taxon>
        <taxon>eudicotyledons</taxon>
        <taxon>Gunneridae</taxon>
        <taxon>Pentapetalae</taxon>
        <taxon>asterids</taxon>
        <taxon>lamiids</taxon>
        <taxon>Gentianales</taxon>
        <taxon>Rubiaceae</taxon>
        <taxon>Cinchonoideae</taxon>
        <taxon>Cinchoneae</taxon>
        <taxon>Cinchona</taxon>
    </lineage>
</organism>
<evidence type="ECO:0000313" key="1">
    <source>
        <dbReference type="EMBL" id="KAL3538483.1"/>
    </source>
</evidence>
<protein>
    <submittedName>
        <fullName evidence="1">Uncharacterized protein</fullName>
    </submittedName>
</protein>
<keyword evidence="2" id="KW-1185">Reference proteome</keyword>
<gene>
    <name evidence="1" type="ORF">ACH5RR_001849</name>
</gene>
<name>A0ABD3B575_9GENT</name>
<accession>A0ABD3B575</accession>
<sequence length="104" mass="12003">MEMKERDKVNVDIMNATCRISSGEIRATTPEMTVMSRNLTHGPKRRASTRIRKVEECFGSPLGYLLRMDFFALNLKSRGRKWFGKCSNATELVLFRLDVETRSN</sequence>